<evidence type="ECO:0000313" key="2">
    <source>
        <dbReference type="EMBL" id="MBD2756053.1"/>
    </source>
</evidence>
<sequence length="192" mass="20673">MKTLKSLLILLIGLLGCSKSTPDPAFSGDTSAVLNEQAWGGFSTTWRNGITSDPSGVNTVNLIIQNKLPYPKARLQSPTLCAGYCGDQSLTFIGVPLAVGVYTVSTQQSCSASTNQVGVSFMTLIGGDVIRDQYKPDLTRNGTIRITRYDLQRGEIEGTFEVSLLRDNSSQSTSDAAERVNFKNGLFQAKLP</sequence>
<reference evidence="2" key="1">
    <citation type="submission" date="2020-09" db="EMBL/GenBank/DDBJ databases">
        <authorList>
            <person name="Kim M.K."/>
        </authorList>
    </citation>
    <scope>NUCLEOTIDE SEQUENCE</scope>
    <source>
        <strain evidence="2">BT704</strain>
    </source>
</reference>
<accession>A0A927GFV6</accession>
<proteinExistence type="predicted"/>
<comment type="caution">
    <text evidence="2">The sequence shown here is derived from an EMBL/GenBank/DDBJ whole genome shotgun (WGS) entry which is preliminary data.</text>
</comment>
<dbReference type="AlphaFoldDB" id="A0A927GFV6"/>
<keyword evidence="3" id="KW-1185">Reference proteome</keyword>
<dbReference type="EMBL" id="JACXAA010000010">
    <property type="protein sequence ID" value="MBD2756053.1"/>
    <property type="molecule type" value="Genomic_DNA"/>
</dbReference>
<feature type="chain" id="PRO_5037287989" description="Lipoprotein" evidence="1">
    <location>
        <begin position="26"/>
        <end position="192"/>
    </location>
</feature>
<dbReference type="RefSeq" id="WP_191041668.1">
    <property type="nucleotide sequence ID" value="NZ_JACXAA010000010.1"/>
</dbReference>
<feature type="signal peptide" evidence="1">
    <location>
        <begin position="1"/>
        <end position="25"/>
    </location>
</feature>
<name>A0A927GFV6_9BACT</name>
<evidence type="ECO:0000313" key="3">
    <source>
        <dbReference type="Proteomes" id="UP000653797"/>
    </source>
</evidence>
<gene>
    <name evidence="2" type="ORF">IC230_24360</name>
</gene>
<evidence type="ECO:0008006" key="4">
    <source>
        <dbReference type="Google" id="ProtNLM"/>
    </source>
</evidence>
<keyword evidence="1" id="KW-0732">Signal</keyword>
<dbReference type="Proteomes" id="UP000653797">
    <property type="component" value="Unassembled WGS sequence"/>
</dbReference>
<organism evidence="2 3">
    <name type="scientific">Spirosoma validum</name>
    <dbReference type="NCBI Taxonomy" id="2771355"/>
    <lineage>
        <taxon>Bacteria</taxon>
        <taxon>Pseudomonadati</taxon>
        <taxon>Bacteroidota</taxon>
        <taxon>Cytophagia</taxon>
        <taxon>Cytophagales</taxon>
        <taxon>Cytophagaceae</taxon>
        <taxon>Spirosoma</taxon>
    </lineage>
</organism>
<dbReference type="PROSITE" id="PS51257">
    <property type="entry name" value="PROKAR_LIPOPROTEIN"/>
    <property type="match status" value="1"/>
</dbReference>
<evidence type="ECO:0000256" key="1">
    <source>
        <dbReference type="SAM" id="SignalP"/>
    </source>
</evidence>
<protein>
    <recommendedName>
        <fullName evidence="4">Lipoprotein</fullName>
    </recommendedName>
</protein>